<keyword evidence="1" id="KW-1133">Transmembrane helix</keyword>
<evidence type="ECO:0000313" key="3">
    <source>
        <dbReference type="Proteomes" id="UP000282076"/>
    </source>
</evidence>
<evidence type="ECO:0000313" key="2">
    <source>
        <dbReference type="EMBL" id="RKP47873.1"/>
    </source>
</evidence>
<protein>
    <submittedName>
        <fullName evidence="2">Uncharacterized protein</fullName>
    </submittedName>
</protein>
<dbReference type="RefSeq" id="WP_120979164.1">
    <property type="nucleotide sequence ID" value="NZ_RBZM01000010.1"/>
</dbReference>
<dbReference type="OrthoDB" id="9835505at2"/>
<gene>
    <name evidence="2" type="ORF">D7Z26_21905</name>
</gene>
<dbReference type="AlphaFoldDB" id="A0A494XJZ3"/>
<organism evidence="2 3">
    <name type="scientific">Cohnella endophytica</name>
    <dbReference type="NCBI Taxonomy" id="2419778"/>
    <lineage>
        <taxon>Bacteria</taxon>
        <taxon>Bacillati</taxon>
        <taxon>Bacillota</taxon>
        <taxon>Bacilli</taxon>
        <taxon>Bacillales</taxon>
        <taxon>Paenibacillaceae</taxon>
        <taxon>Cohnella</taxon>
    </lineage>
</organism>
<proteinExistence type="predicted"/>
<evidence type="ECO:0000256" key="1">
    <source>
        <dbReference type="SAM" id="Phobius"/>
    </source>
</evidence>
<feature type="transmembrane region" description="Helical" evidence="1">
    <location>
        <begin position="12"/>
        <end position="31"/>
    </location>
</feature>
<sequence>MKAGDYLKKKLFVFAVSALIVASLGIYYYSYQSKEAAMQEVRASSELDEDPPLFAQGSHAEGFWDIQDLKKNAALIVNGTVISQAGASDVGVAIKFKVTKTFKGKELREIIIYESKSEAVLTTGEQYYLFLGRQSDDQENLFYVKGGIQGIFVIRENKVSAREHLMRNSMNDLLKEKEKGTSDVEFFEDWIQQ</sequence>
<keyword evidence="3" id="KW-1185">Reference proteome</keyword>
<dbReference type="EMBL" id="RBZM01000010">
    <property type="protein sequence ID" value="RKP47873.1"/>
    <property type="molecule type" value="Genomic_DNA"/>
</dbReference>
<keyword evidence="1" id="KW-0812">Transmembrane</keyword>
<dbReference type="Proteomes" id="UP000282076">
    <property type="component" value="Unassembled WGS sequence"/>
</dbReference>
<name>A0A494XJZ3_9BACL</name>
<accession>A0A494XJZ3</accession>
<reference evidence="2 3" key="1">
    <citation type="submission" date="2018-10" db="EMBL/GenBank/DDBJ databases">
        <title>Cohnella sp. M2MS4P-1, whole genome shotgun sequence.</title>
        <authorList>
            <person name="Tuo L."/>
        </authorList>
    </citation>
    <scope>NUCLEOTIDE SEQUENCE [LARGE SCALE GENOMIC DNA]</scope>
    <source>
        <strain evidence="2 3">M2MS4P-1</strain>
    </source>
</reference>
<comment type="caution">
    <text evidence="2">The sequence shown here is derived from an EMBL/GenBank/DDBJ whole genome shotgun (WGS) entry which is preliminary data.</text>
</comment>
<keyword evidence="1" id="KW-0472">Membrane</keyword>